<dbReference type="GO" id="GO:0015144">
    <property type="term" value="F:carbohydrate transmembrane transporter activity"/>
    <property type="evidence" value="ECO:0007669"/>
    <property type="project" value="InterPro"/>
</dbReference>
<keyword evidence="5 8" id="KW-1133">Transmembrane helix</keyword>
<dbReference type="PROSITE" id="PS00216">
    <property type="entry name" value="SUGAR_TRANSPORT_1"/>
    <property type="match status" value="1"/>
</dbReference>
<evidence type="ECO:0000256" key="1">
    <source>
        <dbReference type="ARBA" id="ARBA00004141"/>
    </source>
</evidence>
<evidence type="ECO:0000313" key="11">
    <source>
        <dbReference type="Proteomes" id="UP000290289"/>
    </source>
</evidence>
<feature type="region of interest" description="Disordered" evidence="7">
    <location>
        <begin position="173"/>
        <end position="212"/>
    </location>
</feature>
<keyword evidence="4 8" id="KW-0812">Transmembrane</keyword>
<dbReference type="InterPro" id="IPR045262">
    <property type="entry name" value="STP/PLT_plant"/>
</dbReference>
<keyword evidence="11" id="KW-1185">Reference proteome</keyword>
<feature type="transmembrane region" description="Helical" evidence="8">
    <location>
        <begin position="77"/>
        <end position="101"/>
    </location>
</feature>
<evidence type="ECO:0000313" key="10">
    <source>
        <dbReference type="EMBL" id="RXH99701.1"/>
    </source>
</evidence>
<dbReference type="PROSITE" id="PS00217">
    <property type="entry name" value="SUGAR_TRANSPORT_2"/>
    <property type="match status" value="1"/>
</dbReference>
<accession>A0A498K380</accession>
<comment type="similarity">
    <text evidence="2">Belongs to the major facilitator superfamily. Sugar transporter (TC 2.A.1.1) family.</text>
</comment>
<dbReference type="InterPro" id="IPR005829">
    <property type="entry name" value="Sugar_transporter_CS"/>
</dbReference>
<dbReference type="EMBL" id="RDQH01000331">
    <property type="protein sequence ID" value="RXH99701.1"/>
    <property type="molecule type" value="Genomic_DNA"/>
</dbReference>
<evidence type="ECO:0000256" key="4">
    <source>
        <dbReference type="ARBA" id="ARBA00022692"/>
    </source>
</evidence>
<dbReference type="PANTHER" id="PTHR23500">
    <property type="entry name" value="SOLUTE CARRIER FAMILY 2, FACILITATED GLUCOSE TRANSPORTER"/>
    <property type="match status" value="1"/>
</dbReference>
<evidence type="ECO:0000256" key="2">
    <source>
        <dbReference type="ARBA" id="ARBA00010992"/>
    </source>
</evidence>
<dbReference type="InterPro" id="IPR005828">
    <property type="entry name" value="MFS_sugar_transport-like"/>
</dbReference>
<feature type="compositionally biased region" description="Polar residues" evidence="7">
    <location>
        <begin position="179"/>
        <end position="190"/>
    </location>
</feature>
<feature type="transmembrane region" description="Helical" evidence="8">
    <location>
        <begin position="43"/>
        <end position="65"/>
    </location>
</feature>
<organism evidence="10 11">
    <name type="scientific">Malus domestica</name>
    <name type="common">Apple</name>
    <name type="synonym">Pyrus malus</name>
    <dbReference type="NCBI Taxonomy" id="3750"/>
    <lineage>
        <taxon>Eukaryota</taxon>
        <taxon>Viridiplantae</taxon>
        <taxon>Streptophyta</taxon>
        <taxon>Embryophyta</taxon>
        <taxon>Tracheophyta</taxon>
        <taxon>Spermatophyta</taxon>
        <taxon>Magnoliopsida</taxon>
        <taxon>eudicotyledons</taxon>
        <taxon>Gunneridae</taxon>
        <taxon>Pentapetalae</taxon>
        <taxon>rosids</taxon>
        <taxon>fabids</taxon>
        <taxon>Rosales</taxon>
        <taxon>Rosaceae</taxon>
        <taxon>Amygdaloideae</taxon>
        <taxon>Maleae</taxon>
        <taxon>Malus</taxon>
    </lineage>
</organism>
<dbReference type="Gene3D" id="1.20.1250.20">
    <property type="entry name" value="MFS general substrate transporter like domains"/>
    <property type="match status" value="1"/>
</dbReference>
<comment type="caution">
    <text evidence="10">The sequence shown here is derived from an EMBL/GenBank/DDBJ whole genome shotgun (WGS) entry which is preliminary data.</text>
</comment>
<evidence type="ECO:0000256" key="8">
    <source>
        <dbReference type="SAM" id="Phobius"/>
    </source>
</evidence>
<dbReference type="PANTHER" id="PTHR23500:SF424">
    <property type="entry name" value="POLYOL TRANSPORTER 5"/>
    <property type="match status" value="1"/>
</dbReference>
<dbReference type="InterPro" id="IPR036259">
    <property type="entry name" value="MFS_trans_sf"/>
</dbReference>
<proteinExistence type="inferred from homology"/>
<protein>
    <recommendedName>
        <fullName evidence="9">Major facilitator superfamily (MFS) profile domain-containing protein</fullName>
    </recommendedName>
</protein>
<comment type="subcellular location">
    <subcellularLocation>
        <location evidence="1">Membrane</location>
        <topology evidence="1">Multi-pass membrane protein</topology>
    </subcellularLocation>
</comment>
<keyword evidence="6 8" id="KW-0472">Membrane</keyword>
<dbReference type="STRING" id="3750.A0A498K380"/>
<dbReference type="InterPro" id="IPR020846">
    <property type="entry name" value="MFS_dom"/>
</dbReference>
<evidence type="ECO:0000256" key="7">
    <source>
        <dbReference type="SAM" id="MobiDB-lite"/>
    </source>
</evidence>
<feature type="domain" description="Major facilitator superfamily (MFS) profile" evidence="9">
    <location>
        <begin position="1"/>
        <end position="212"/>
    </location>
</feature>
<gene>
    <name evidence="10" type="ORF">DVH24_021503</name>
</gene>
<sequence length="212" mass="23334">MSGWTWEVLASSSPLPAHPHSVASNLDLYVFVPSRPHLVGKGFVVVVYSTMIGVIEIYSLIGSAMAGKTSDWVGRRYTIVISGAIFFIGAILMGFSANYTFLMCGRFVAGIGVGYALTIAPVYSAEVSPTSSRGFLTSFPEVNHGISMCCYKYIPVKWFNNLNRVLGHLEPKSPESQRVENSPKTIFNRRSGQRGRGPYWTKRAKGLTSWPK</sequence>
<dbReference type="Proteomes" id="UP000290289">
    <property type="component" value="Chromosome 5"/>
</dbReference>
<dbReference type="GO" id="GO:0016020">
    <property type="term" value="C:membrane"/>
    <property type="evidence" value="ECO:0007669"/>
    <property type="project" value="UniProtKB-SubCell"/>
</dbReference>
<evidence type="ECO:0000256" key="5">
    <source>
        <dbReference type="ARBA" id="ARBA00022989"/>
    </source>
</evidence>
<dbReference type="AlphaFoldDB" id="A0A498K380"/>
<evidence type="ECO:0000256" key="6">
    <source>
        <dbReference type="ARBA" id="ARBA00023136"/>
    </source>
</evidence>
<dbReference type="PROSITE" id="PS50850">
    <property type="entry name" value="MFS"/>
    <property type="match status" value="1"/>
</dbReference>
<reference evidence="10 11" key="1">
    <citation type="submission" date="2018-10" db="EMBL/GenBank/DDBJ databases">
        <title>A high-quality apple genome assembly.</title>
        <authorList>
            <person name="Hu J."/>
        </authorList>
    </citation>
    <scope>NUCLEOTIDE SEQUENCE [LARGE SCALE GENOMIC DNA]</scope>
    <source>
        <strain evidence="11">cv. HFTH1</strain>
        <tissue evidence="10">Young leaf</tissue>
    </source>
</reference>
<dbReference type="SUPFAM" id="SSF103473">
    <property type="entry name" value="MFS general substrate transporter"/>
    <property type="match status" value="1"/>
</dbReference>
<keyword evidence="3" id="KW-0813">Transport</keyword>
<name>A0A498K380_MALDO</name>
<dbReference type="Pfam" id="PF00083">
    <property type="entry name" value="Sugar_tr"/>
    <property type="match status" value="1"/>
</dbReference>
<evidence type="ECO:0000259" key="9">
    <source>
        <dbReference type="PROSITE" id="PS50850"/>
    </source>
</evidence>
<evidence type="ECO:0000256" key="3">
    <source>
        <dbReference type="ARBA" id="ARBA00022448"/>
    </source>
</evidence>